<dbReference type="eggNOG" id="COG3449">
    <property type="taxonomic scope" value="Bacteria"/>
</dbReference>
<dbReference type="Proteomes" id="UP000027647">
    <property type="component" value="Unassembled WGS sequence"/>
</dbReference>
<keyword evidence="1" id="KW-1133">Transmembrane helix</keyword>
<keyword evidence="1" id="KW-0812">Transmembrane</keyword>
<feature type="transmembrane region" description="Helical" evidence="1">
    <location>
        <begin position="361"/>
        <end position="384"/>
    </location>
</feature>
<reference evidence="2 3" key="1">
    <citation type="submission" date="2014-04" db="EMBL/GenBank/DDBJ databases">
        <title>A comprehensive comparison of genomes of Erythrobacter spp. strains.</title>
        <authorList>
            <person name="Zheng Q."/>
        </authorList>
    </citation>
    <scope>NUCLEOTIDE SEQUENCE [LARGE SCALE GENOMIC DNA]</scope>
    <source>
        <strain evidence="2 3">DSM 6997</strain>
    </source>
</reference>
<organism evidence="2 3">
    <name type="scientific">Erythrobacter longus</name>
    <dbReference type="NCBI Taxonomy" id="1044"/>
    <lineage>
        <taxon>Bacteria</taxon>
        <taxon>Pseudomonadati</taxon>
        <taxon>Pseudomonadota</taxon>
        <taxon>Alphaproteobacteria</taxon>
        <taxon>Sphingomonadales</taxon>
        <taxon>Erythrobacteraceae</taxon>
        <taxon>Erythrobacter/Porphyrobacter group</taxon>
        <taxon>Erythrobacter</taxon>
    </lineage>
</organism>
<sequence>MAENQSFDHDAQAVEEWRERPWVLAALLAVAGLLVHVFTDGASDEPWRAAFAAFAVFGPLAAAFTLSKERWQPSIIFAVIVGLVMAGIAWRATAAGDRYSDEEFWVAAGVLASLLSLPLFQAGFHKHRLQTSYKATHFHVWTDAITAGGALAFVGLSWALIAILAELFSAIQIDLLKDLLDEGAFGWMFSGAAFGAALGVLRNQLKIIGTLQNVVLLVLSILAVPLAVALVIFLLAVLVSGIDVLWEATKSATPLLLSVAVGCFVLANAVVRDDDEEASKSQVLRIAGFVLALGILPLSAMAAVSMGTRIAQHGLSPERIWALIAIAVAVAYGVAYFASALRGRFGGRREGWRGFLRQSNLHLAVMTAGIALLLAMPIFNFGAISTSNQLARLQSGAVSVEEFDYAALRWDFGEAGREALAELTQSDDAKVAELALAVQNAENRYDSRRTENVAAINQASIEIEDDEVRLAARTYLQNNSYRCSEKCRVVELGELEGKPLMVFLAERYDPEFIVYDKGTKKVERADIRHGQMGREAPYTVLDFDDHSNVELRPFEGQQLYIDGKPASGAFE</sequence>
<evidence type="ECO:0000256" key="1">
    <source>
        <dbReference type="SAM" id="Phobius"/>
    </source>
</evidence>
<feature type="transmembrane region" description="Helical" evidence="1">
    <location>
        <begin position="50"/>
        <end position="67"/>
    </location>
</feature>
<feature type="transmembrane region" description="Helical" evidence="1">
    <location>
        <begin position="283"/>
        <end position="308"/>
    </location>
</feature>
<name>A0A074MC45_ERYLO</name>
<dbReference type="EMBL" id="JMIW01000003">
    <property type="protein sequence ID" value="KEO90325.1"/>
    <property type="molecule type" value="Genomic_DNA"/>
</dbReference>
<feature type="transmembrane region" description="Helical" evidence="1">
    <location>
        <begin position="74"/>
        <end position="92"/>
    </location>
</feature>
<comment type="caution">
    <text evidence="2">The sequence shown here is derived from an EMBL/GenBank/DDBJ whole genome shotgun (WGS) entry which is preliminary data.</text>
</comment>
<keyword evidence="3" id="KW-1185">Reference proteome</keyword>
<feature type="transmembrane region" description="Helical" evidence="1">
    <location>
        <begin position="21"/>
        <end position="38"/>
    </location>
</feature>
<dbReference type="AlphaFoldDB" id="A0A074MC45"/>
<proteinExistence type="predicted"/>
<dbReference type="InterPro" id="IPR025291">
    <property type="entry name" value="DUF4153"/>
</dbReference>
<accession>A0A074MC45</accession>
<feature type="transmembrane region" description="Helical" evidence="1">
    <location>
        <begin position="320"/>
        <end position="341"/>
    </location>
</feature>
<feature type="transmembrane region" description="Helical" evidence="1">
    <location>
        <begin position="214"/>
        <end position="239"/>
    </location>
</feature>
<protein>
    <recommendedName>
        <fullName evidence="4">DUF4153 domain-containing protein</fullName>
    </recommendedName>
</protein>
<evidence type="ECO:0000313" key="3">
    <source>
        <dbReference type="Proteomes" id="UP000027647"/>
    </source>
</evidence>
<keyword evidence="1" id="KW-0472">Membrane</keyword>
<feature type="transmembrane region" description="Helical" evidence="1">
    <location>
        <begin position="104"/>
        <end position="124"/>
    </location>
</feature>
<dbReference type="RefSeq" id="WP_051699091.1">
    <property type="nucleotide sequence ID" value="NZ_JMIW01000003.1"/>
</dbReference>
<feature type="transmembrane region" description="Helical" evidence="1">
    <location>
        <begin position="144"/>
        <end position="164"/>
    </location>
</feature>
<dbReference type="Pfam" id="PF13687">
    <property type="entry name" value="DUF4153"/>
    <property type="match status" value="1"/>
</dbReference>
<dbReference type="STRING" id="1044.EH31_09555"/>
<feature type="transmembrane region" description="Helical" evidence="1">
    <location>
        <begin position="251"/>
        <end position="271"/>
    </location>
</feature>
<evidence type="ECO:0008006" key="4">
    <source>
        <dbReference type="Google" id="ProtNLM"/>
    </source>
</evidence>
<feature type="transmembrane region" description="Helical" evidence="1">
    <location>
        <begin position="184"/>
        <end position="202"/>
    </location>
</feature>
<evidence type="ECO:0000313" key="2">
    <source>
        <dbReference type="EMBL" id="KEO90325.1"/>
    </source>
</evidence>
<gene>
    <name evidence="2" type="ORF">EH31_09555</name>
</gene>